<gene>
    <name evidence="8" type="ORF">TVAG_527350</name>
</gene>
<keyword evidence="6 7" id="KW-0472">Membrane</keyword>
<evidence type="ECO:0000256" key="1">
    <source>
        <dbReference type="ARBA" id="ARBA00004141"/>
    </source>
</evidence>
<feature type="transmembrane region" description="Helical" evidence="7">
    <location>
        <begin position="193"/>
        <end position="215"/>
    </location>
</feature>
<sequence length="281" mass="31232">MSFKPLLGCVCMSLTTQILLAIYVAVIPVQNKFETFIGLVLPVVYLNYVIIGVPLFNSIWGEANNAITSVIIMSNDIVIIPIYQTCASLFSVRKSKEEAAKKAAENQVDGEDVTEGKKFTIKDFGKILLNVFKSPIIQGIIVGMIYSLSTLKLPIYLDRFLYTIQASCVGLALFSAGGFLAKTSLISCTWLEFFTAIGFRFIVMPFFSCVYSYAIKLTNQQIRQCLLMCLVTSSTAVYPITQGTGIKVGVASTMVLWSTILFVPFMILWNFVLDKMNLFKE</sequence>
<dbReference type="GO" id="GO:0016020">
    <property type="term" value="C:membrane"/>
    <property type="evidence" value="ECO:0007669"/>
    <property type="project" value="UniProtKB-SubCell"/>
</dbReference>
<dbReference type="EMBL" id="DS114902">
    <property type="protein sequence ID" value="EAX85547.1"/>
    <property type="molecule type" value="Genomic_DNA"/>
</dbReference>
<dbReference type="PANTHER" id="PTHR36838">
    <property type="entry name" value="AUXIN EFFLUX CARRIER FAMILY PROTEIN"/>
    <property type="match status" value="1"/>
</dbReference>
<keyword evidence="3" id="KW-1003">Cell membrane</keyword>
<dbReference type="AlphaFoldDB" id="A2GBB6"/>
<evidence type="ECO:0000313" key="8">
    <source>
        <dbReference type="EMBL" id="EAX85547.1"/>
    </source>
</evidence>
<feature type="transmembrane region" description="Helical" evidence="7">
    <location>
        <begin position="127"/>
        <end position="148"/>
    </location>
</feature>
<comment type="subcellular location">
    <subcellularLocation>
        <location evidence="1">Membrane</location>
        <topology evidence="1">Multi-pass membrane protein</topology>
    </subcellularLocation>
</comment>
<proteinExistence type="predicted"/>
<evidence type="ECO:0000256" key="4">
    <source>
        <dbReference type="ARBA" id="ARBA00022692"/>
    </source>
</evidence>
<evidence type="ECO:0000256" key="5">
    <source>
        <dbReference type="ARBA" id="ARBA00022989"/>
    </source>
</evidence>
<reference evidence="8" key="2">
    <citation type="journal article" date="2007" name="Science">
        <title>Draft genome sequence of the sexually transmitted pathogen Trichomonas vaginalis.</title>
        <authorList>
            <person name="Carlton J.M."/>
            <person name="Hirt R.P."/>
            <person name="Silva J.C."/>
            <person name="Delcher A.L."/>
            <person name="Schatz M."/>
            <person name="Zhao Q."/>
            <person name="Wortman J.R."/>
            <person name="Bidwell S.L."/>
            <person name="Alsmark U.C.M."/>
            <person name="Besteiro S."/>
            <person name="Sicheritz-Ponten T."/>
            <person name="Noel C.J."/>
            <person name="Dacks J.B."/>
            <person name="Foster P.G."/>
            <person name="Simillion C."/>
            <person name="Van de Peer Y."/>
            <person name="Miranda-Saavedra D."/>
            <person name="Barton G.J."/>
            <person name="Westrop G.D."/>
            <person name="Mueller S."/>
            <person name="Dessi D."/>
            <person name="Fiori P.L."/>
            <person name="Ren Q."/>
            <person name="Paulsen I."/>
            <person name="Zhang H."/>
            <person name="Bastida-Corcuera F.D."/>
            <person name="Simoes-Barbosa A."/>
            <person name="Brown M.T."/>
            <person name="Hayes R.D."/>
            <person name="Mukherjee M."/>
            <person name="Okumura C.Y."/>
            <person name="Schneider R."/>
            <person name="Smith A.J."/>
            <person name="Vanacova S."/>
            <person name="Villalvazo M."/>
            <person name="Haas B.J."/>
            <person name="Pertea M."/>
            <person name="Feldblyum T.V."/>
            <person name="Utterback T.R."/>
            <person name="Shu C.L."/>
            <person name="Osoegawa K."/>
            <person name="de Jong P.J."/>
            <person name="Hrdy I."/>
            <person name="Horvathova L."/>
            <person name="Zubacova Z."/>
            <person name="Dolezal P."/>
            <person name="Malik S.B."/>
            <person name="Logsdon J.M. Jr."/>
            <person name="Henze K."/>
            <person name="Gupta A."/>
            <person name="Wang C.C."/>
            <person name="Dunne R.L."/>
            <person name="Upcroft J.A."/>
            <person name="Upcroft P."/>
            <person name="White O."/>
            <person name="Salzberg S.L."/>
            <person name="Tang P."/>
            <person name="Chiu C.-H."/>
            <person name="Lee Y.-S."/>
            <person name="Embley T.M."/>
            <person name="Coombs G.H."/>
            <person name="Mottram J.C."/>
            <person name="Tachezy J."/>
            <person name="Fraser-Liggett C.M."/>
            <person name="Johnson P.J."/>
        </authorList>
    </citation>
    <scope>NUCLEOTIDE SEQUENCE [LARGE SCALE GENOMIC DNA]</scope>
    <source>
        <strain evidence="8">G3</strain>
    </source>
</reference>
<dbReference type="Pfam" id="PF03547">
    <property type="entry name" value="Mem_trans"/>
    <property type="match status" value="1"/>
</dbReference>
<keyword evidence="4 7" id="KW-0812">Transmembrane</keyword>
<protein>
    <recommendedName>
        <fullName evidence="10">Auxin Efflux Carrier family protein</fullName>
    </recommendedName>
</protein>
<evidence type="ECO:0000256" key="7">
    <source>
        <dbReference type="SAM" id="Phobius"/>
    </source>
</evidence>
<dbReference type="GO" id="GO:0055085">
    <property type="term" value="P:transmembrane transport"/>
    <property type="evidence" value="ECO:0007669"/>
    <property type="project" value="InterPro"/>
</dbReference>
<reference evidence="8" key="1">
    <citation type="submission" date="2006-10" db="EMBL/GenBank/DDBJ databases">
        <authorList>
            <person name="Amadeo P."/>
            <person name="Zhao Q."/>
            <person name="Wortman J."/>
            <person name="Fraser-Liggett C."/>
            <person name="Carlton J."/>
        </authorList>
    </citation>
    <scope>NUCLEOTIDE SEQUENCE</scope>
    <source>
        <strain evidence="8">G3</strain>
    </source>
</reference>
<dbReference type="VEuPathDB" id="TrichDB:TVAGG3_0286310"/>
<keyword evidence="5 7" id="KW-1133">Transmembrane helix</keyword>
<dbReference type="KEGG" id="tva:4743193"/>
<dbReference type="InParanoid" id="A2GBB6"/>
<feature type="transmembrane region" description="Helical" evidence="7">
    <location>
        <begin position="36"/>
        <end position="60"/>
    </location>
</feature>
<evidence type="ECO:0008006" key="10">
    <source>
        <dbReference type="Google" id="ProtNLM"/>
    </source>
</evidence>
<dbReference type="VEuPathDB" id="TrichDB:TVAG_527350"/>
<feature type="transmembrane region" description="Helical" evidence="7">
    <location>
        <begin position="6"/>
        <end position="29"/>
    </location>
</feature>
<evidence type="ECO:0000256" key="2">
    <source>
        <dbReference type="ARBA" id="ARBA00022448"/>
    </source>
</evidence>
<dbReference type="OrthoDB" id="2133778at2759"/>
<feature type="transmembrane region" description="Helical" evidence="7">
    <location>
        <begin position="160"/>
        <end position="181"/>
    </location>
</feature>
<dbReference type="PANTHER" id="PTHR36838:SF3">
    <property type="entry name" value="TRANSPORTER AUXIN EFFLUX CARRIER EC FAMILY"/>
    <property type="match status" value="1"/>
</dbReference>
<evidence type="ECO:0000256" key="3">
    <source>
        <dbReference type="ARBA" id="ARBA00022475"/>
    </source>
</evidence>
<accession>A2GBB6</accession>
<name>A2GBB6_TRIV3</name>
<organism evidence="8 9">
    <name type="scientific">Trichomonas vaginalis (strain ATCC PRA-98 / G3)</name>
    <dbReference type="NCBI Taxonomy" id="412133"/>
    <lineage>
        <taxon>Eukaryota</taxon>
        <taxon>Metamonada</taxon>
        <taxon>Parabasalia</taxon>
        <taxon>Trichomonadida</taxon>
        <taxon>Trichomonadidae</taxon>
        <taxon>Trichomonas</taxon>
    </lineage>
</organism>
<evidence type="ECO:0000313" key="9">
    <source>
        <dbReference type="Proteomes" id="UP000001542"/>
    </source>
</evidence>
<evidence type="ECO:0000256" key="6">
    <source>
        <dbReference type="ARBA" id="ARBA00023136"/>
    </source>
</evidence>
<dbReference type="Proteomes" id="UP000001542">
    <property type="component" value="Unassembled WGS sequence"/>
</dbReference>
<dbReference type="InterPro" id="IPR004776">
    <property type="entry name" value="Mem_transp_PIN-like"/>
</dbReference>
<feature type="transmembrane region" description="Helical" evidence="7">
    <location>
        <begin position="248"/>
        <end position="272"/>
    </location>
</feature>
<keyword evidence="2" id="KW-0813">Transport</keyword>
<keyword evidence="9" id="KW-1185">Reference proteome</keyword>